<evidence type="ECO:0000259" key="4">
    <source>
        <dbReference type="PROSITE" id="PS50893"/>
    </source>
</evidence>
<keyword evidence="3" id="KW-0067">ATP-binding</keyword>
<dbReference type="KEGG" id="xak:KIMC2_08380"/>
<sequence length="309" mass="35332">MIKIEDLSFEYTTFIKNPGIKGTLKDLFKRDIKKINALEKINLKIRDGEMVGLIGPNGAGKTTLTKLLTGILHPTQGTILVNSTIPSNQNNQFLKEIGVLFGQKSQLSWDLPAIDTLNMLSKIYSIPTDRYQSRLQELTRMLDVEKILRIPVRKLSLGQRVRCELMCSLIHSPKYLFLDEPTLGLDIVTQSSIYKFLKKENREHHTTIIITSHYLKDIEELTDRLLIIMKGSLVYDGSTNDLPINPEEFQHFLIKYSDGEKQKEIVIDAKDVSKKIEELGIEKILSVTRQGISLEDFVMNLFAKKEQNK</sequence>
<keyword evidence="1" id="KW-0813">Transport</keyword>
<name>A0AAU9D1C3_9LACO</name>
<evidence type="ECO:0000256" key="2">
    <source>
        <dbReference type="ARBA" id="ARBA00022741"/>
    </source>
</evidence>
<dbReference type="PROSITE" id="PS50893">
    <property type="entry name" value="ABC_TRANSPORTER_2"/>
    <property type="match status" value="1"/>
</dbReference>
<proteinExistence type="predicted"/>
<dbReference type="GO" id="GO:0005524">
    <property type="term" value="F:ATP binding"/>
    <property type="evidence" value="ECO:0007669"/>
    <property type="project" value="UniProtKB-KW"/>
</dbReference>
<dbReference type="InterPro" id="IPR003593">
    <property type="entry name" value="AAA+_ATPase"/>
</dbReference>
<dbReference type="InterPro" id="IPR003439">
    <property type="entry name" value="ABC_transporter-like_ATP-bd"/>
</dbReference>
<evidence type="ECO:0000313" key="5">
    <source>
        <dbReference type="EMBL" id="BDR56276.1"/>
    </source>
</evidence>
<dbReference type="SUPFAM" id="SSF52540">
    <property type="entry name" value="P-loop containing nucleoside triphosphate hydrolases"/>
    <property type="match status" value="1"/>
</dbReference>
<feature type="domain" description="ABC transporter" evidence="4">
    <location>
        <begin position="22"/>
        <end position="255"/>
    </location>
</feature>
<dbReference type="SMART" id="SM00382">
    <property type="entry name" value="AAA"/>
    <property type="match status" value="1"/>
</dbReference>
<dbReference type="RefSeq" id="WP_317698179.1">
    <property type="nucleotide sequence ID" value="NZ_AP026801.1"/>
</dbReference>
<organism evidence="5 6">
    <name type="scientific">Xylocopilactobacillus apis</name>
    <dbReference type="NCBI Taxonomy" id="2932183"/>
    <lineage>
        <taxon>Bacteria</taxon>
        <taxon>Bacillati</taxon>
        <taxon>Bacillota</taxon>
        <taxon>Bacilli</taxon>
        <taxon>Lactobacillales</taxon>
        <taxon>Lactobacillaceae</taxon>
        <taxon>Xylocopilactobacillus</taxon>
    </lineage>
</organism>
<evidence type="ECO:0000313" key="6">
    <source>
        <dbReference type="Proteomes" id="UP001321804"/>
    </source>
</evidence>
<dbReference type="Proteomes" id="UP001321804">
    <property type="component" value="Chromosome"/>
</dbReference>
<dbReference type="AlphaFoldDB" id="A0AAU9D1C3"/>
<evidence type="ECO:0000256" key="1">
    <source>
        <dbReference type="ARBA" id="ARBA00022448"/>
    </source>
</evidence>
<keyword evidence="2" id="KW-0547">Nucleotide-binding</keyword>
<dbReference type="InterPro" id="IPR027417">
    <property type="entry name" value="P-loop_NTPase"/>
</dbReference>
<dbReference type="PANTHER" id="PTHR42711:SF4">
    <property type="entry name" value="ABC TRANSPORTER RELATED"/>
    <property type="match status" value="1"/>
</dbReference>
<gene>
    <name evidence="5" type="ORF">KIMC2_08380</name>
</gene>
<dbReference type="Gene3D" id="3.40.50.300">
    <property type="entry name" value="P-loop containing nucleotide triphosphate hydrolases"/>
    <property type="match status" value="1"/>
</dbReference>
<reference evidence="5 6" key="1">
    <citation type="journal article" date="2023" name="Microbiol. Spectr.">
        <title>Symbiosis of Carpenter Bees with Uncharacterized Lactic Acid Bacteria Showing NAD Auxotrophy.</title>
        <authorList>
            <person name="Kawasaki S."/>
            <person name="Ozawa K."/>
            <person name="Mori T."/>
            <person name="Yamamoto A."/>
            <person name="Ito M."/>
            <person name="Ohkuma M."/>
            <person name="Sakamoto M."/>
            <person name="Matsutani M."/>
        </authorList>
    </citation>
    <scope>NUCLEOTIDE SEQUENCE [LARGE SCALE GENOMIC DNA]</scope>
    <source>
        <strain evidence="5 6">KimC2</strain>
    </source>
</reference>
<dbReference type="EMBL" id="AP026801">
    <property type="protein sequence ID" value="BDR56276.1"/>
    <property type="molecule type" value="Genomic_DNA"/>
</dbReference>
<dbReference type="Pfam" id="PF00005">
    <property type="entry name" value="ABC_tran"/>
    <property type="match status" value="1"/>
</dbReference>
<dbReference type="PANTHER" id="PTHR42711">
    <property type="entry name" value="ABC TRANSPORTER ATP-BINDING PROTEIN"/>
    <property type="match status" value="1"/>
</dbReference>
<protein>
    <recommendedName>
        <fullName evidence="4">ABC transporter domain-containing protein</fullName>
    </recommendedName>
</protein>
<keyword evidence="6" id="KW-1185">Reference proteome</keyword>
<evidence type="ECO:0000256" key="3">
    <source>
        <dbReference type="ARBA" id="ARBA00022840"/>
    </source>
</evidence>
<dbReference type="InterPro" id="IPR050763">
    <property type="entry name" value="ABC_transporter_ATP-binding"/>
</dbReference>
<dbReference type="GO" id="GO:0016887">
    <property type="term" value="F:ATP hydrolysis activity"/>
    <property type="evidence" value="ECO:0007669"/>
    <property type="project" value="InterPro"/>
</dbReference>
<accession>A0AAU9D1C3</accession>